<reference evidence="1" key="2">
    <citation type="submission" date="2020-09" db="EMBL/GenBank/DDBJ databases">
        <authorList>
            <person name="Sun Q."/>
            <person name="Kim S."/>
        </authorList>
    </citation>
    <scope>NUCLEOTIDE SEQUENCE</scope>
    <source>
        <strain evidence="1">KCTC 42590</strain>
    </source>
</reference>
<dbReference type="EMBL" id="BNCI01000002">
    <property type="protein sequence ID" value="GHF22127.1"/>
    <property type="molecule type" value="Genomic_DNA"/>
</dbReference>
<gene>
    <name evidence="1" type="ORF">GCM10017044_15300</name>
</gene>
<accession>A0A919AS00</accession>
<sequence>MEAFLQDRGYSDFLALVSEVFKKLVLRCRGITSCLGEQLEKQECRCLAALRPGHPKKTVSDDK</sequence>
<reference evidence="1" key="1">
    <citation type="journal article" date="2014" name="Int. J. Syst. Evol. Microbiol.">
        <title>Complete genome sequence of Corynebacterium casei LMG S-19264T (=DSM 44701T), isolated from a smear-ripened cheese.</title>
        <authorList>
            <consortium name="US DOE Joint Genome Institute (JGI-PGF)"/>
            <person name="Walter F."/>
            <person name="Albersmeier A."/>
            <person name="Kalinowski J."/>
            <person name="Ruckert C."/>
        </authorList>
    </citation>
    <scope>NUCLEOTIDE SEQUENCE</scope>
    <source>
        <strain evidence="1">KCTC 42590</strain>
    </source>
</reference>
<organism evidence="1 2">
    <name type="scientific">Kordiimonas sediminis</name>
    <dbReference type="NCBI Taxonomy" id="1735581"/>
    <lineage>
        <taxon>Bacteria</taxon>
        <taxon>Pseudomonadati</taxon>
        <taxon>Pseudomonadota</taxon>
        <taxon>Alphaproteobacteria</taxon>
        <taxon>Kordiimonadales</taxon>
        <taxon>Kordiimonadaceae</taxon>
        <taxon>Kordiimonas</taxon>
    </lineage>
</organism>
<dbReference type="Proteomes" id="UP000630923">
    <property type="component" value="Unassembled WGS sequence"/>
</dbReference>
<evidence type="ECO:0000313" key="2">
    <source>
        <dbReference type="Proteomes" id="UP000630923"/>
    </source>
</evidence>
<comment type="caution">
    <text evidence="1">The sequence shown here is derived from an EMBL/GenBank/DDBJ whole genome shotgun (WGS) entry which is preliminary data.</text>
</comment>
<proteinExistence type="predicted"/>
<evidence type="ECO:0000313" key="1">
    <source>
        <dbReference type="EMBL" id="GHF22127.1"/>
    </source>
</evidence>
<keyword evidence="2" id="KW-1185">Reference proteome</keyword>
<protein>
    <submittedName>
        <fullName evidence="1">Uncharacterized protein</fullName>
    </submittedName>
</protein>
<name>A0A919AS00_9PROT</name>
<dbReference type="AlphaFoldDB" id="A0A919AS00"/>